<keyword evidence="2" id="KW-0812">Transmembrane</keyword>
<evidence type="ECO:0000313" key="4">
    <source>
        <dbReference type="Proteomes" id="UP000664203"/>
    </source>
</evidence>
<evidence type="ECO:0000256" key="2">
    <source>
        <dbReference type="SAM" id="Phobius"/>
    </source>
</evidence>
<keyword evidence="2" id="KW-1133">Transmembrane helix</keyword>
<dbReference type="AlphaFoldDB" id="A0A8H3FDZ6"/>
<protein>
    <submittedName>
        <fullName evidence="3">Uncharacterized protein</fullName>
    </submittedName>
</protein>
<keyword evidence="2" id="KW-0472">Membrane</keyword>
<name>A0A8H3FDZ6_9LECA</name>
<accession>A0A8H3FDZ6</accession>
<dbReference type="Proteomes" id="UP000664203">
    <property type="component" value="Unassembled WGS sequence"/>
</dbReference>
<dbReference type="EMBL" id="CAJPDR010000149">
    <property type="protein sequence ID" value="CAF9921809.1"/>
    <property type="molecule type" value="Genomic_DNA"/>
</dbReference>
<evidence type="ECO:0000256" key="1">
    <source>
        <dbReference type="SAM" id="MobiDB-lite"/>
    </source>
</evidence>
<gene>
    <name evidence="3" type="ORF">ALECFALPRED_001882</name>
</gene>
<proteinExistence type="predicted"/>
<reference evidence="3" key="1">
    <citation type="submission" date="2021-03" db="EMBL/GenBank/DDBJ databases">
        <authorList>
            <person name="Tagirdzhanova G."/>
        </authorList>
    </citation>
    <scope>NUCLEOTIDE SEQUENCE</scope>
</reference>
<comment type="caution">
    <text evidence="3">The sequence shown here is derived from an EMBL/GenBank/DDBJ whole genome shotgun (WGS) entry which is preliminary data.</text>
</comment>
<keyword evidence="4" id="KW-1185">Reference proteome</keyword>
<sequence>MFKPTQTYDQLAAAESQAELDDWHEEPIESVESRSRQVNLHRRPGFYKKGLLGSIAVNALLLMVCAWLYLKLKVARTACVPTSNSTA</sequence>
<feature type="transmembrane region" description="Helical" evidence="2">
    <location>
        <begin position="50"/>
        <end position="70"/>
    </location>
</feature>
<organism evidence="3 4">
    <name type="scientific">Alectoria fallacina</name>
    <dbReference type="NCBI Taxonomy" id="1903189"/>
    <lineage>
        <taxon>Eukaryota</taxon>
        <taxon>Fungi</taxon>
        <taxon>Dikarya</taxon>
        <taxon>Ascomycota</taxon>
        <taxon>Pezizomycotina</taxon>
        <taxon>Lecanoromycetes</taxon>
        <taxon>OSLEUM clade</taxon>
        <taxon>Lecanoromycetidae</taxon>
        <taxon>Lecanorales</taxon>
        <taxon>Lecanorineae</taxon>
        <taxon>Parmeliaceae</taxon>
        <taxon>Alectoria</taxon>
    </lineage>
</organism>
<feature type="region of interest" description="Disordered" evidence="1">
    <location>
        <begin position="1"/>
        <end position="26"/>
    </location>
</feature>
<evidence type="ECO:0000313" key="3">
    <source>
        <dbReference type="EMBL" id="CAF9921809.1"/>
    </source>
</evidence>